<keyword evidence="1" id="KW-0808">Transferase</keyword>
<protein>
    <submittedName>
        <fullName evidence="1">Glycosyltransferase family 2 protein</fullName>
    </submittedName>
</protein>
<sequence length="279" mass="31311">MKNLISGLRRKVRTTRALKAVRQFPRISAKCPHGLDRPLVITLTSYPPRFSHLGKTLRSLLDQTVETDGVVLWLALGDVASLPQDVRALEAHGLQIRTCDDVRSYKKLVPALAEDMNRYYVTADDDIYYPPDWLRGLVDAARDHPGAITAWRARLAYLTDTNEFAPYRDWPLASLPSQPGDRRAKLFPTGMGGVLYPPHAFDARVTDQELFLELAPKGDDIWFYWMARLAGTRHELAGSGSDLLEWPTAQASALYFDNALGEGNDRQISAMHRHFGAVP</sequence>
<gene>
    <name evidence="1" type="ORF">GRI47_09855</name>
</gene>
<dbReference type="GO" id="GO:0016740">
    <property type="term" value="F:transferase activity"/>
    <property type="evidence" value="ECO:0007669"/>
    <property type="project" value="UniProtKB-KW"/>
</dbReference>
<keyword evidence="2" id="KW-1185">Reference proteome</keyword>
<evidence type="ECO:0000313" key="2">
    <source>
        <dbReference type="Proteomes" id="UP000430272"/>
    </source>
</evidence>
<evidence type="ECO:0000313" key="1">
    <source>
        <dbReference type="EMBL" id="MXO54305.1"/>
    </source>
</evidence>
<organism evidence="1 2">
    <name type="scientific">Qipengyuania pelagi</name>
    <dbReference type="NCBI Taxonomy" id="994320"/>
    <lineage>
        <taxon>Bacteria</taxon>
        <taxon>Pseudomonadati</taxon>
        <taxon>Pseudomonadota</taxon>
        <taxon>Alphaproteobacteria</taxon>
        <taxon>Sphingomonadales</taxon>
        <taxon>Erythrobacteraceae</taxon>
        <taxon>Qipengyuania</taxon>
    </lineage>
</organism>
<dbReference type="InterPro" id="IPR029044">
    <property type="entry name" value="Nucleotide-diphossugar_trans"/>
</dbReference>
<accession>A0A844Y830</accession>
<dbReference type="Proteomes" id="UP000430272">
    <property type="component" value="Unassembled WGS sequence"/>
</dbReference>
<dbReference type="SUPFAM" id="SSF53448">
    <property type="entry name" value="Nucleotide-diphospho-sugar transferases"/>
    <property type="match status" value="1"/>
</dbReference>
<comment type="caution">
    <text evidence="1">The sequence shown here is derived from an EMBL/GenBank/DDBJ whole genome shotgun (WGS) entry which is preliminary data.</text>
</comment>
<dbReference type="EMBL" id="WTYD01000001">
    <property type="protein sequence ID" value="MXO54305.1"/>
    <property type="molecule type" value="Genomic_DNA"/>
</dbReference>
<dbReference type="RefSeq" id="WP_160661062.1">
    <property type="nucleotide sequence ID" value="NZ_BAABDV010000001.1"/>
</dbReference>
<dbReference type="OrthoDB" id="5465469at2"/>
<reference evidence="1 2" key="1">
    <citation type="submission" date="2019-12" db="EMBL/GenBank/DDBJ databases">
        <title>Genomic-based taxomic classification of the family Erythrobacteraceae.</title>
        <authorList>
            <person name="Xu L."/>
        </authorList>
    </citation>
    <scope>NUCLEOTIDE SEQUENCE [LARGE SCALE GENOMIC DNA]</scope>
    <source>
        <strain evidence="1 2">JCM 17468</strain>
    </source>
</reference>
<name>A0A844Y830_9SPHN</name>
<dbReference type="AlphaFoldDB" id="A0A844Y830"/>
<proteinExistence type="predicted"/>